<evidence type="ECO:0000256" key="1">
    <source>
        <dbReference type="SAM" id="MobiDB-lite"/>
    </source>
</evidence>
<protein>
    <submittedName>
        <fullName evidence="2">Uncharacterized protein</fullName>
    </submittedName>
</protein>
<dbReference type="EMBL" id="HBIK01039446">
    <property type="protein sequence ID" value="CAE0393515.1"/>
    <property type="molecule type" value="Transcribed_RNA"/>
</dbReference>
<reference evidence="2" key="1">
    <citation type="submission" date="2021-01" db="EMBL/GenBank/DDBJ databases">
        <authorList>
            <person name="Corre E."/>
            <person name="Pelletier E."/>
            <person name="Niang G."/>
            <person name="Scheremetjew M."/>
            <person name="Finn R."/>
            <person name="Kale V."/>
            <person name="Holt S."/>
            <person name="Cochrane G."/>
            <person name="Meng A."/>
            <person name="Brown T."/>
            <person name="Cohen L."/>
        </authorList>
    </citation>
    <scope>NUCLEOTIDE SEQUENCE</scope>
    <source>
        <strain evidence="2">CT5</strain>
    </source>
</reference>
<sequence>MMVIDKQLEEKLFEVLDEIQYKINIKKDANSSRGSKGIPAKHFDSSNKNSDRQVKEFSFKGSTSSSNAKRLTESSHQTDSMKDITEKSPKLVFPKEESKYDYDSEESFIDTSNKKDRVFESRRPRRSKEQMQQPPARSGGQGPPKLF</sequence>
<feature type="compositionally biased region" description="Basic and acidic residues" evidence="1">
    <location>
        <begin position="112"/>
        <end position="122"/>
    </location>
</feature>
<accession>A0A7S3KUV1</accession>
<feature type="compositionally biased region" description="Basic and acidic residues" evidence="1">
    <location>
        <begin position="79"/>
        <end position="102"/>
    </location>
</feature>
<gene>
    <name evidence="2" type="ORF">ECRA1380_LOCUS18493</name>
</gene>
<feature type="region of interest" description="Disordered" evidence="1">
    <location>
        <begin position="26"/>
        <end position="147"/>
    </location>
</feature>
<organism evidence="2">
    <name type="scientific">Euplotes crassus</name>
    <dbReference type="NCBI Taxonomy" id="5936"/>
    <lineage>
        <taxon>Eukaryota</taxon>
        <taxon>Sar</taxon>
        <taxon>Alveolata</taxon>
        <taxon>Ciliophora</taxon>
        <taxon>Intramacronucleata</taxon>
        <taxon>Spirotrichea</taxon>
        <taxon>Hypotrichia</taxon>
        <taxon>Euplotida</taxon>
        <taxon>Euplotidae</taxon>
        <taxon>Moneuplotes</taxon>
    </lineage>
</organism>
<name>A0A7S3KUV1_EUPCR</name>
<evidence type="ECO:0000313" key="2">
    <source>
        <dbReference type="EMBL" id="CAE0393515.1"/>
    </source>
</evidence>
<dbReference type="AlphaFoldDB" id="A0A7S3KUV1"/>
<feature type="compositionally biased region" description="Polar residues" evidence="1">
    <location>
        <begin position="60"/>
        <end position="78"/>
    </location>
</feature>
<proteinExistence type="predicted"/>
<feature type="compositionally biased region" description="Basic and acidic residues" evidence="1">
    <location>
        <begin position="41"/>
        <end position="58"/>
    </location>
</feature>